<evidence type="ECO:0000313" key="1">
    <source>
        <dbReference type="EMBL" id="MDT0596399.1"/>
    </source>
</evidence>
<comment type="caution">
    <text evidence="1">The sequence shown here is derived from an EMBL/GenBank/DDBJ whole genome shotgun (WGS) entry which is preliminary data.</text>
</comment>
<evidence type="ECO:0000313" key="2">
    <source>
        <dbReference type="Proteomes" id="UP001253545"/>
    </source>
</evidence>
<sequence>MFLRSSMNAHLKSIAEALDAKGCQYSVVNEEIQIPLPKEFDTLVIEIWNDAGEDSITLLNGSFHSHGDIEASEHGLDTREEGIVFLVESIFNGHFKMVRRINKDGSKENTIWDTFSMALVNDEDDFEIVET</sequence>
<proteinExistence type="predicted"/>
<name>A0ABU2ZUT2_9ALTE</name>
<dbReference type="Proteomes" id="UP001253545">
    <property type="component" value="Unassembled WGS sequence"/>
</dbReference>
<dbReference type="EMBL" id="JAVRHX010000006">
    <property type="protein sequence ID" value="MDT0596399.1"/>
    <property type="molecule type" value="Genomic_DNA"/>
</dbReference>
<gene>
    <name evidence="1" type="ORF">RM552_16205</name>
</gene>
<accession>A0ABU2ZUT2</accession>
<reference evidence="1 2" key="1">
    <citation type="submission" date="2023-09" db="EMBL/GenBank/DDBJ databases">
        <authorList>
            <person name="Rey-Velasco X."/>
        </authorList>
    </citation>
    <scope>NUCLEOTIDE SEQUENCE [LARGE SCALE GENOMIC DNA]</scope>
    <source>
        <strain evidence="1 2">P117</strain>
    </source>
</reference>
<protein>
    <submittedName>
        <fullName evidence="1">Uncharacterized protein</fullName>
    </submittedName>
</protein>
<organism evidence="1 2">
    <name type="scientific">Glaciecola petra</name>
    <dbReference type="NCBI Taxonomy" id="3075602"/>
    <lineage>
        <taxon>Bacteria</taxon>
        <taxon>Pseudomonadati</taxon>
        <taxon>Pseudomonadota</taxon>
        <taxon>Gammaproteobacteria</taxon>
        <taxon>Alteromonadales</taxon>
        <taxon>Alteromonadaceae</taxon>
        <taxon>Glaciecola</taxon>
    </lineage>
</organism>
<dbReference type="RefSeq" id="WP_311369920.1">
    <property type="nucleotide sequence ID" value="NZ_JAVRHX010000006.1"/>
</dbReference>
<keyword evidence="2" id="KW-1185">Reference proteome</keyword>